<feature type="modified residue" description="4-aspartylphosphate" evidence="3">
    <location>
        <position position="65"/>
    </location>
</feature>
<dbReference type="SUPFAM" id="SSF52172">
    <property type="entry name" value="CheY-like"/>
    <property type="match status" value="1"/>
</dbReference>
<dbReference type="SMART" id="SM00091">
    <property type="entry name" value="PAS"/>
    <property type="match status" value="1"/>
</dbReference>
<dbReference type="Gene3D" id="1.10.287.130">
    <property type="match status" value="1"/>
</dbReference>
<dbReference type="Gene3D" id="3.30.450.20">
    <property type="entry name" value="PAS domain"/>
    <property type="match status" value="1"/>
</dbReference>
<dbReference type="Proteomes" id="UP001356308">
    <property type="component" value="Unassembled WGS sequence"/>
</dbReference>
<evidence type="ECO:0000256" key="2">
    <source>
        <dbReference type="ARBA" id="ARBA00012438"/>
    </source>
</evidence>
<proteinExistence type="predicted"/>
<dbReference type="NCBIfam" id="TIGR00229">
    <property type="entry name" value="sensory_box"/>
    <property type="match status" value="1"/>
</dbReference>
<dbReference type="PANTHER" id="PTHR45526">
    <property type="entry name" value="TRANSCRIPTIONAL REGULATORY PROTEIN DPIA"/>
    <property type="match status" value="1"/>
</dbReference>
<evidence type="ECO:0000256" key="1">
    <source>
        <dbReference type="ARBA" id="ARBA00000085"/>
    </source>
</evidence>
<reference evidence="5 6" key="1">
    <citation type="submission" date="2024-01" db="EMBL/GenBank/DDBJ databases">
        <title>Maribacter spp. originated from different algae showed divergent polysaccharides utilization ability.</title>
        <authorList>
            <person name="Wang H."/>
            <person name="Wu Y."/>
        </authorList>
    </citation>
    <scope>NUCLEOTIDE SEQUENCE [LARGE SCALE GENOMIC DNA]</scope>
    <source>
        <strain evidence="5 6">PR1</strain>
    </source>
</reference>
<evidence type="ECO:0000313" key="6">
    <source>
        <dbReference type="Proteomes" id="UP001356308"/>
    </source>
</evidence>
<dbReference type="PANTHER" id="PTHR45526:SF1">
    <property type="entry name" value="TRANSCRIPTIONAL REGULATORY PROTEIN DCUR-RELATED"/>
    <property type="match status" value="1"/>
</dbReference>
<evidence type="ECO:0000256" key="3">
    <source>
        <dbReference type="PROSITE-ProRule" id="PRU00169"/>
    </source>
</evidence>
<name>A0ABU7IQ00_9FLAO</name>
<dbReference type="InterPro" id="IPR000014">
    <property type="entry name" value="PAS"/>
</dbReference>
<organism evidence="5 6">
    <name type="scientific">Maribacter cobaltidurans</name>
    <dbReference type="NCBI Taxonomy" id="1178778"/>
    <lineage>
        <taxon>Bacteria</taxon>
        <taxon>Pseudomonadati</taxon>
        <taxon>Bacteroidota</taxon>
        <taxon>Flavobacteriia</taxon>
        <taxon>Flavobacteriales</taxon>
        <taxon>Flavobacteriaceae</taxon>
        <taxon>Maribacter</taxon>
    </lineage>
</organism>
<dbReference type="CDD" id="cd00130">
    <property type="entry name" value="PAS"/>
    <property type="match status" value="1"/>
</dbReference>
<dbReference type="SMART" id="SM00448">
    <property type="entry name" value="REC"/>
    <property type="match status" value="1"/>
</dbReference>
<dbReference type="SUPFAM" id="SSF55785">
    <property type="entry name" value="PYP-like sensor domain (PAS domain)"/>
    <property type="match status" value="1"/>
</dbReference>
<dbReference type="Gene3D" id="3.40.50.2300">
    <property type="match status" value="1"/>
</dbReference>
<keyword evidence="3" id="KW-0597">Phosphoprotein</keyword>
<dbReference type="SUPFAM" id="SSF47384">
    <property type="entry name" value="Homodimeric domain of signal transducing histidine kinase"/>
    <property type="match status" value="1"/>
</dbReference>
<dbReference type="InterPro" id="IPR011006">
    <property type="entry name" value="CheY-like_superfamily"/>
</dbReference>
<gene>
    <name evidence="5" type="ORF">V1I91_02660</name>
</gene>
<dbReference type="CDD" id="cd00156">
    <property type="entry name" value="REC"/>
    <property type="match status" value="1"/>
</dbReference>
<accession>A0ABU7IQ00</accession>
<dbReference type="Pfam" id="PF13426">
    <property type="entry name" value="PAS_9"/>
    <property type="match status" value="1"/>
</dbReference>
<dbReference type="InterPro" id="IPR001789">
    <property type="entry name" value="Sig_transdc_resp-reg_receiver"/>
</dbReference>
<dbReference type="EMBL" id="JAZDDG010000001">
    <property type="protein sequence ID" value="MEE1974954.1"/>
    <property type="molecule type" value="Genomic_DNA"/>
</dbReference>
<keyword evidence="6" id="KW-1185">Reference proteome</keyword>
<sequence length="339" mass="39276">MHNVFKHNEPITVLVVEDNDGDFILVEDYLHEKFKNIALKRSKDFKETVLAIKQNKSTLSAILLDTHLHDGNGLDLIKKVLDAANDIPILILTGYSDVSIAQLSLQLGVYDFLVKDELNPNLLHKSIDFAINRRQFISQIESERSNFENLFNFSPQPMWLLNADDYTILNANLSAIEKYGYTLKEYKKKSYFELHPKEESENISKRLSNHHLEVVNNNFTHCLKSGEQIKVDFYCKKVKGETDGMERIIVQSNDVTEKLNHIKTIEIQNEKLMNIAWTQSHEVRAPLARILGIIEVIENIDLEMEELPFWLKKLKISSKELDEIIHTIVEQTQTLNFKD</sequence>
<dbReference type="EC" id="2.7.13.3" evidence="2"/>
<evidence type="ECO:0000259" key="4">
    <source>
        <dbReference type="PROSITE" id="PS50110"/>
    </source>
</evidence>
<protein>
    <recommendedName>
        <fullName evidence="2">histidine kinase</fullName>
        <ecNumber evidence="2">2.7.13.3</ecNumber>
    </recommendedName>
</protein>
<dbReference type="Pfam" id="PF00072">
    <property type="entry name" value="Response_reg"/>
    <property type="match status" value="1"/>
</dbReference>
<dbReference type="RefSeq" id="WP_272649779.1">
    <property type="nucleotide sequence ID" value="NZ_JAZDDG010000001.1"/>
</dbReference>
<evidence type="ECO:0000313" key="5">
    <source>
        <dbReference type="EMBL" id="MEE1974954.1"/>
    </source>
</evidence>
<comment type="catalytic activity">
    <reaction evidence="1">
        <text>ATP + protein L-histidine = ADP + protein N-phospho-L-histidine.</text>
        <dbReference type="EC" id="2.7.13.3"/>
    </reaction>
</comment>
<dbReference type="InterPro" id="IPR036097">
    <property type="entry name" value="HisK_dim/P_sf"/>
</dbReference>
<comment type="caution">
    <text evidence="5">The sequence shown here is derived from an EMBL/GenBank/DDBJ whole genome shotgun (WGS) entry which is preliminary data.</text>
</comment>
<feature type="domain" description="Response regulatory" evidence="4">
    <location>
        <begin position="12"/>
        <end position="130"/>
    </location>
</feature>
<dbReference type="InterPro" id="IPR051271">
    <property type="entry name" value="2C-system_Tx_regulators"/>
</dbReference>
<dbReference type="InterPro" id="IPR035965">
    <property type="entry name" value="PAS-like_dom_sf"/>
</dbReference>
<dbReference type="InterPro" id="IPR003661">
    <property type="entry name" value="HisK_dim/P_dom"/>
</dbReference>
<dbReference type="PROSITE" id="PS50110">
    <property type="entry name" value="RESPONSE_REGULATORY"/>
    <property type="match status" value="1"/>
</dbReference>
<dbReference type="CDD" id="cd00082">
    <property type="entry name" value="HisKA"/>
    <property type="match status" value="1"/>
</dbReference>